<proteinExistence type="predicted"/>
<organism evidence="3 4">
    <name type="scientific">Acidithiobacillus sulfurivorans</name>
    <dbReference type="NCBI Taxonomy" id="1958756"/>
    <lineage>
        <taxon>Bacteria</taxon>
        <taxon>Pseudomonadati</taxon>
        <taxon>Pseudomonadota</taxon>
        <taxon>Acidithiobacillia</taxon>
        <taxon>Acidithiobacillales</taxon>
        <taxon>Acidithiobacillaceae</taxon>
        <taxon>Acidithiobacillus</taxon>
    </lineage>
</organism>
<reference evidence="3 4" key="1">
    <citation type="journal article" date="2021" name="ISME J.">
        <title>Genomic evolution of the class Acidithiobacillia: deep-branching Proteobacteria living in extreme acidic conditions.</title>
        <authorList>
            <person name="Moya-Beltran A."/>
            <person name="Beard S."/>
            <person name="Rojas-Villalobos C."/>
            <person name="Issotta F."/>
            <person name="Gallardo Y."/>
            <person name="Ulloa R."/>
            <person name="Giaveno A."/>
            <person name="Degli Esposti M."/>
            <person name="Johnson D.B."/>
            <person name="Quatrini R."/>
        </authorList>
    </citation>
    <scope>NUCLEOTIDE SEQUENCE [LARGE SCALE GENOMIC DNA]</scope>
    <source>
        <strain evidence="3 4">RW2</strain>
    </source>
</reference>
<name>A0ABS6A3B6_9PROT</name>
<evidence type="ECO:0000256" key="1">
    <source>
        <dbReference type="SAM" id="MobiDB-lite"/>
    </source>
</evidence>
<evidence type="ECO:0000259" key="2">
    <source>
        <dbReference type="Pfam" id="PF12728"/>
    </source>
</evidence>
<dbReference type="Pfam" id="PF12728">
    <property type="entry name" value="HTH_17"/>
    <property type="match status" value="1"/>
</dbReference>
<keyword evidence="4" id="KW-1185">Reference proteome</keyword>
<dbReference type="EMBL" id="JAAOMP010000171">
    <property type="protein sequence ID" value="MBU2761676.1"/>
    <property type="molecule type" value="Genomic_DNA"/>
</dbReference>
<feature type="region of interest" description="Disordered" evidence="1">
    <location>
        <begin position="59"/>
        <end position="84"/>
    </location>
</feature>
<dbReference type="Proteomes" id="UP000755654">
    <property type="component" value="Unassembled WGS sequence"/>
</dbReference>
<dbReference type="InterPro" id="IPR041657">
    <property type="entry name" value="HTH_17"/>
</dbReference>
<gene>
    <name evidence="3" type="ORF">HAP95_16215</name>
</gene>
<dbReference type="SUPFAM" id="SSF46955">
    <property type="entry name" value="Putative DNA-binding domain"/>
    <property type="match status" value="1"/>
</dbReference>
<comment type="caution">
    <text evidence="3">The sequence shown here is derived from an EMBL/GenBank/DDBJ whole genome shotgun (WGS) entry which is preliminary data.</text>
</comment>
<evidence type="ECO:0000313" key="3">
    <source>
        <dbReference type="EMBL" id="MBU2761676.1"/>
    </source>
</evidence>
<protein>
    <submittedName>
        <fullName evidence="3">Helix-turn-helix domain-containing protein</fullName>
    </submittedName>
</protein>
<evidence type="ECO:0000313" key="4">
    <source>
        <dbReference type="Proteomes" id="UP000755654"/>
    </source>
</evidence>
<feature type="domain" description="Helix-turn-helix" evidence="2">
    <location>
        <begin position="4"/>
        <end position="57"/>
    </location>
</feature>
<dbReference type="RefSeq" id="WP_215885158.1">
    <property type="nucleotide sequence ID" value="NZ_JAAOMP010000171.1"/>
</dbReference>
<sequence length="102" mass="11764">MRPLLKLEDVAGLLNVSVKTVNRWASVNPEKLPPRTILPGTRIWRCRPEDLDRWLNEANGISPDEPVEPEAIPNVKNTDCDVPVQPEKITPREFFRKRRNRG</sequence>
<dbReference type="InterPro" id="IPR009061">
    <property type="entry name" value="DNA-bd_dom_put_sf"/>
</dbReference>
<accession>A0ABS6A3B6</accession>